<organism evidence="2 3">
    <name type="scientific">Roseburia amylophila</name>
    <dbReference type="NCBI Taxonomy" id="2981794"/>
    <lineage>
        <taxon>Bacteria</taxon>
        <taxon>Bacillati</taxon>
        <taxon>Bacillota</taxon>
        <taxon>Clostridia</taxon>
        <taxon>Lachnospirales</taxon>
        <taxon>Lachnospiraceae</taxon>
        <taxon>Roseburia</taxon>
    </lineage>
</organism>
<dbReference type="AlphaFoldDB" id="A0AAW4WDA6"/>
<evidence type="ECO:0008006" key="4">
    <source>
        <dbReference type="Google" id="ProtNLM"/>
    </source>
</evidence>
<evidence type="ECO:0000313" key="2">
    <source>
        <dbReference type="EMBL" id="MCC2240700.1"/>
    </source>
</evidence>
<keyword evidence="1" id="KW-1133">Transmembrane helix</keyword>
<comment type="caution">
    <text evidence="2">The sequence shown here is derived from an EMBL/GenBank/DDBJ whole genome shotgun (WGS) entry which is preliminary data.</text>
</comment>
<dbReference type="Proteomes" id="UP001198893">
    <property type="component" value="Unassembled WGS sequence"/>
</dbReference>
<evidence type="ECO:0000313" key="3">
    <source>
        <dbReference type="Proteomes" id="UP001198893"/>
    </source>
</evidence>
<evidence type="ECO:0000256" key="1">
    <source>
        <dbReference type="SAM" id="Phobius"/>
    </source>
</evidence>
<sequence>MIEGQARRSGVFLLELMISILFFCIAAAVGLQLFVKSHCISEDAGNMNMAVHKAAAAAEVFRSGTDMEDYLKEEYSYYEKEDNTFLVSFAADWENCKTKDAEYTLWITLGEAKQRMIGHFAVKQKAGEKDKIIYEVELKRVISQREAAEDE</sequence>
<gene>
    <name evidence="2" type="ORF">LKD47_00090</name>
</gene>
<keyword evidence="1" id="KW-0812">Transmembrane</keyword>
<feature type="transmembrane region" description="Helical" evidence="1">
    <location>
        <begin position="12"/>
        <end position="35"/>
    </location>
</feature>
<dbReference type="RefSeq" id="WP_227709339.1">
    <property type="nucleotide sequence ID" value="NZ_JAJEQW010000001.1"/>
</dbReference>
<accession>A0AAW4WDA6</accession>
<dbReference type="EMBL" id="JAJEQW010000001">
    <property type="protein sequence ID" value="MCC2240700.1"/>
    <property type="molecule type" value="Genomic_DNA"/>
</dbReference>
<keyword evidence="1" id="KW-0472">Membrane</keyword>
<proteinExistence type="predicted"/>
<protein>
    <recommendedName>
        <fullName evidence="4">Type II secretion system protein</fullName>
    </recommendedName>
</protein>
<reference evidence="2" key="1">
    <citation type="submission" date="2021-10" db="EMBL/GenBank/DDBJ databases">
        <title>Anaerobic single-cell dispensing facilitates the cultivation of human gut bacteria.</title>
        <authorList>
            <person name="Afrizal A."/>
        </authorList>
    </citation>
    <scope>NUCLEOTIDE SEQUENCE</scope>
    <source>
        <strain evidence="2">CLA-AA-H204</strain>
    </source>
</reference>
<name>A0AAW4WDA6_9FIRM</name>